<dbReference type="NCBIfam" id="NF037995">
    <property type="entry name" value="TRAP_S1"/>
    <property type="match status" value="1"/>
</dbReference>
<protein>
    <submittedName>
        <fullName evidence="5">C4-dicarboxylate-binding periplasmic protein</fullName>
    </submittedName>
</protein>
<gene>
    <name evidence="5" type="primary">dctP_4</name>
    <name evidence="5" type="ORF">CBLFYP116_03944</name>
</gene>
<comment type="similarity">
    <text evidence="1">Belongs to the bacterial solute-binding protein 7 family.</text>
</comment>
<name>A0A6N2WTI8_9FIRM</name>
<dbReference type="Pfam" id="PF03480">
    <property type="entry name" value="DctP"/>
    <property type="match status" value="1"/>
</dbReference>
<dbReference type="PANTHER" id="PTHR33376">
    <property type="match status" value="1"/>
</dbReference>
<accession>A0A6N2WTI8</accession>
<dbReference type="CDD" id="cd13603">
    <property type="entry name" value="PBP2_TRAP_Siap_TeaA_like"/>
    <property type="match status" value="1"/>
</dbReference>
<feature type="chain" id="PRO_5038708730" evidence="4">
    <location>
        <begin position="25"/>
        <end position="354"/>
    </location>
</feature>
<dbReference type="RefSeq" id="WP_002576084.1">
    <property type="nucleotide sequence ID" value="NZ_BAABZS010000001.1"/>
</dbReference>
<dbReference type="AlphaFoldDB" id="A0A6N2WTI8"/>
<keyword evidence="2" id="KW-0813">Transport</keyword>
<dbReference type="Gene3D" id="3.40.190.170">
    <property type="entry name" value="Bacterial extracellular solute-binding protein, family 7"/>
    <property type="match status" value="1"/>
</dbReference>
<organism evidence="5">
    <name type="scientific">Enterocloster bolteae</name>
    <dbReference type="NCBI Taxonomy" id="208479"/>
    <lineage>
        <taxon>Bacteria</taxon>
        <taxon>Bacillati</taxon>
        <taxon>Bacillota</taxon>
        <taxon>Clostridia</taxon>
        <taxon>Lachnospirales</taxon>
        <taxon>Lachnospiraceae</taxon>
        <taxon>Enterocloster</taxon>
    </lineage>
</organism>
<sequence length="354" mass="39435">MMRRYGFLVMVAVLLLAGCGKKDAGSAEQTAKPASGETFTLKIGNTVSDIDPFNVAYREFEEEVEKASEGRIQVELFTSGSIGETDADVLDKVRSNTLQMGNTTPNCFADLSGMSEYYVYGIPYLMSTDEELNAVAESEWFMGLNKDFTKATGVKVFDGGVNMGWFGFSATGKEIHQIADLKGMAIRINQTNQMIALSEGAGINPQFIAFSEVYTALAQGTVDGMVTNVPLFYSNGFYDQLKSILTTHCGESYHFYIINDKFYNSLPDDLKPIIDKNVDKLIARTRELEVDYLEEAIGKMREKNVIVTEASKEDEDMLRQISVDKVWWDENVSLTSKENVKKVLEILGRTDEAQ</sequence>
<reference evidence="5" key="1">
    <citation type="submission" date="2019-11" db="EMBL/GenBank/DDBJ databases">
        <authorList>
            <person name="Feng L."/>
        </authorList>
    </citation>
    <scope>NUCLEOTIDE SEQUENCE</scope>
    <source>
        <strain evidence="5">CbolteaeLFYP116</strain>
    </source>
</reference>
<dbReference type="InterPro" id="IPR038404">
    <property type="entry name" value="TRAP_DctP_sf"/>
</dbReference>
<evidence type="ECO:0000256" key="1">
    <source>
        <dbReference type="ARBA" id="ARBA00009023"/>
    </source>
</evidence>
<dbReference type="InterPro" id="IPR018389">
    <property type="entry name" value="DctP_fam"/>
</dbReference>
<evidence type="ECO:0000256" key="2">
    <source>
        <dbReference type="ARBA" id="ARBA00022448"/>
    </source>
</evidence>
<proteinExistence type="inferred from homology"/>
<dbReference type="GO" id="GO:0055085">
    <property type="term" value="P:transmembrane transport"/>
    <property type="evidence" value="ECO:0007669"/>
    <property type="project" value="InterPro"/>
</dbReference>
<evidence type="ECO:0000256" key="3">
    <source>
        <dbReference type="ARBA" id="ARBA00022729"/>
    </source>
</evidence>
<feature type="signal peptide" evidence="4">
    <location>
        <begin position="1"/>
        <end position="24"/>
    </location>
</feature>
<keyword evidence="3 4" id="KW-0732">Signal</keyword>
<dbReference type="SUPFAM" id="SSF53850">
    <property type="entry name" value="Periplasmic binding protein-like II"/>
    <property type="match status" value="1"/>
</dbReference>
<evidence type="ECO:0000313" key="5">
    <source>
        <dbReference type="EMBL" id="VYT45061.1"/>
    </source>
</evidence>
<dbReference type="PROSITE" id="PS51257">
    <property type="entry name" value="PROKAR_LIPOPROTEIN"/>
    <property type="match status" value="1"/>
</dbReference>
<dbReference type="EMBL" id="CACRTF010000017">
    <property type="protein sequence ID" value="VYT45061.1"/>
    <property type="molecule type" value="Genomic_DNA"/>
</dbReference>
<evidence type="ECO:0000256" key="4">
    <source>
        <dbReference type="SAM" id="SignalP"/>
    </source>
</evidence>
<dbReference type="GeneID" id="23114062"/>
<dbReference type="PANTHER" id="PTHR33376:SF7">
    <property type="entry name" value="C4-DICARBOXYLATE-BINDING PROTEIN DCTB"/>
    <property type="match status" value="1"/>
</dbReference>